<keyword evidence="4" id="KW-1185">Reference proteome</keyword>
<dbReference type="EMBL" id="KE524855">
    <property type="protein sequence ID" value="KFB37947.1"/>
    <property type="molecule type" value="Genomic_DNA"/>
</dbReference>
<dbReference type="AlphaFoldDB" id="A0A084VJ03"/>
<evidence type="ECO:0000313" key="4">
    <source>
        <dbReference type="Proteomes" id="UP000030765"/>
    </source>
</evidence>
<organism evidence="2">
    <name type="scientific">Anopheles sinensis</name>
    <name type="common">Mosquito</name>
    <dbReference type="NCBI Taxonomy" id="74873"/>
    <lineage>
        <taxon>Eukaryota</taxon>
        <taxon>Metazoa</taxon>
        <taxon>Ecdysozoa</taxon>
        <taxon>Arthropoda</taxon>
        <taxon>Hexapoda</taxon>
        <taxon>Insecta</taxon>
        <taxon>Pterygota</taxon>
        <taxon>Neoptera</taxon>
        <taxon>Endopterygota</taxon>
        <taxon>Diptera</taxon>
        <taxon>Nematocera</taxon>
        <taxon>Culicoidea</taxon>
        <taxon>Culicidae</taxon>
        <taxon>Anophelinae</taxon>
        <taxon>Anopheles</taxon>
    </lineage>
</organism>
<protein>
    <submittedName>
        <fullName evidence="2 3">6-deoxyerythronolide-B synthase</fullName>
    </submittedName>
</protein>
<dbReference type="EMBL" id="ATLV01013420">
    <property type="status" value="NOT_ANNOTATED_CDS"/>
    <property type="molecule type" value="Genomic_DNA"/>
</dbReference>
<dbReference type="EnsemblMetazoa" id="ASIC005115-RA">
    <property type="protein sequence ID" value="ASIC005115-PA"/>
    <property type="gene ID" value="ASIC005115"/>
</dbReference>
<feature type="region of interest" description="Disordered" evidence="1">
    <location>
        <begin position="75"/>
        <end position="97"/>
    </location>
</feature>
<name>A0A084VJ03_ANOSI</name>
<dbReference type="Proteomes" id="UP000030765">
    <property type="component" value="Unassembled WGS sequence"/>
</dbReference>
<accession>A0A084VJ03</accession>
<proteinExistence type="predicted"/>
<evidence type="ECO:0000256" key="1">
    <source>
        <dbReference type="SAM" id="MobiDB-lite"/>
    </source>
</evidence>
<feature type="region of interest" description="Disordered" evidence="1">
    <location>
        <begin position="1"/>
        <end position="29"/>
    </location>
</feature>
<gene>
    <name evidence="2" type="ORF">ZHAS_00005115</name>
</gene>
<evidence type="ECO:0000313" key="3">
    <source>
        <dbReference type="EnsemblMetazoa" id="ASIC005115-PA"/>
    </source>
</evidence>
<evidence type="ECO:0000313" key="2">
    <source>
        <dbReference type="EMBL" id="KFB37947.1"/>
    </source>
</evidence>
<dbReference type="VEuPathDB" id="VectorBase:ASIC005115"/>
<reference evidence="3" key="2">
    <citation type="submission" date="2020-05" db="UniProtKB">
        <authorList>
            <consortium name="EnsemblMetazoa"/>
        </authorList>
    </citation>
    <scope>IDENTIFICATION</scope>
</reference>
<reference evidence="2 4" key="1">
    <citation type="journal article" date="2014" name="BMC Genomics">
        <title>Genome sequence of Anopheles sinensis provides insight into genetics basis of mosquito competence for malaria parasites.</title>
        <authorList>
            <person name="Zhou D."/>
            <person name="Zhang D."/>
            <person name="Ding G."/>
            <person name="Shi L."/>
            <person name="Hou Q."/>
            <person name="Ye Y."/>
            <person name="Xu Y."/>
            <person name="Zhou H."/>
            <person name="Xiong C."/>
            <person name="Li S."/>
            <person name="Yu J."/>
            <person name="Hong S."/>
            <person name="Yu X."/>
            <person name="Zou P."/>
            <person name="Chen C."/>
            <person name="Chang X."/>
            <person name="Wang W."/>
            <person name="Lv Y."/>
            <person name="Sun Y."/>
            <person name="Ma L."/>
            <person name="Shen B."/>
            <person name="Zhu C."/>
        </authorList>
    </citation>
    <scope>NUCLEOTIDE SEQUENCE [LARGE SCALE GENOMIC DNA]</scope>
</reference>
<sequence>MTHSSSNAETTYPRCPGQTPPPPNPGVGRKILPECAAKPWVPLLDDRLNAFLVIPGSLLPSFSLHPVFKHVSDIRTKSKSNSGRSPNLLRDRQIDKR</sequence>
<feature type="compositionally biased region" description="Polar residues" evidence="1">
    <location>
        <begin position="1"/>
        <end position="10"/>
    </location>
</feature>